<proteinExistence type="predicted"/>
<dbReference type="SUPFAM" id="SSF52058">
    <property type="entry name" value="L domain-like"/>
    <property type="match status" value="1"/>
</dbReference>
<dbReference type="InterPro" id="IPR032675">
    <property type="entry name" value="LRR_dom_sf"/>
</dbReference>
<keyword evidence="8" id="KW-0808">Transferase</keyword>
<keyword evidence="1 4" id="KW-0547">Nucleotide-binding</keyword>
<dbReference type="PROSITE" id="PS00108">
    <property type="entry name" value="PROTEIN_KINASE_ST"/>
    <property type="match status" value="1"/>
</dbReference>
<sequence length="1035" mass="114894">MGCAASAAVTELPASLHVPAKDAVSLPTHSNKGLSKNSLQSSSSGRYNKTAVAGNVLAGASGGGDNCRAKENSAQSRDSNWSEDFGELKILTVTTDDEFDVKSINNNEGGRRGSGEALSSGDNEAPNFAVFYNKPQECFCCHSSAVTYECQYCETFYVCDECLSGGNCKHNPLHPLIPIYGMHSFGSGTFSTSVGTIDEGTCSVFYDPCDVCARVINDVELVYHCEECNAVICSACHQTHGSAVHEHEIRPFRRCLCSDATGSTLVSKRRNSKGNKVINGYVVIRQLGKGSYAKVNLVQHCGDNTLYALKILRYNSVNRARRVLQGKLTSDDDWLREIAVMKFVSHPNIVKLKEVIGDTEAKKAYLVMEYCAKGPVHTLGNPPLPLEKVRKYSRDIMAGLLHFHNQYLFHRDIKPANCLVDDNDVVKIADFGTCSSQMKNTTTDGTPAYSCPELITGARVPGDVVDSWAFALTVYQMMFGTLPVSTDSLHELRETLLSDEPLTIPPDCDPELRDLLSKMLEKDLSKRMLLRDAVHHPFFCMDNSKEQSPCYRTSESALNVSPNGPYACAVDTVVRGRGVEDCLHGMRTIRKLHRKLHAWDASPMDSDNTGNPDSGDSHFTLLTDSLNPKHPSINEADALHVVSTMLGTLERGQLKLHGMPLKEFPSFINDASDMTKMQLSHNGFCAIGSADFSRLRMLREVSITNNSLSKFPVEVLAAPFLRKVDLSNNRIPDVPVDILKANMLERLSLCNNCIRYVGTDASERSVFSGRCLRHVWLSGNPLAHLPAALQTCPRLELVFDDFPVLVDEWNHLLQSVSSVVVVWNNICPRQICPEVPIFTAAKSIHLFSFCILEILDIRHVVLPRFGEWLPIGELPAEEMEYVGRHVADYVEDLPENIRRTLQTSLPTITDERGGMSHALRARPPILRRAACRFLHSYFIVAESRYDECGGYMALLDYLRKCLEKGERVFVCFDEKKMSQTMCETFLAVLCQMIQERSSYEVDVTGCFQMVVDAMKGLHGYDGVRNVRRGALGTQK</sequence>
<dbReference type="OMA" id="CAKGPVH"/>
<evidence type="ECO:0008006" key="10">
    <source>
        <dbReference type="Google" id="ProtNLM"/>
    </source>
</evidence>
<organism evidence="8 9">
    <name type="scientific">Trypanosoma rangeli</name>
    <dbReference type="NCBI Taxonomy" id="5698"/>
    <lineage>
        <taxon>Eukaryota</taxon>
        <taxon>Discoba</taxon>
        <taxon>Euglenozoa</taxon>
        <taxon>Kinetoplastea</taxon>
        <taxon>Metakinetoplastina</taxon>
        <taxon>Trypanosomatida</taxon>
        <taxon>Trypanosomatidae</taxon>
        <taxon>Trypanosoma</taxon>
        <taxon>Herpetosoma</taxon>
    </lineage>
</organism>
<dbReference type="VEuPathDB" id="TriTrypDB:TRSC58_06320"/>
<keyword evidence="3" id="KW-0862">Zinc</keyword>
<dbReference type="Proteomes" id="UP000283634">
    <property type="component" value="Unassembled WGS sequence"/>
</dbReference>
<keyword evidence="2 4" id="KW-0067">ATP-binding</keyword>
<dbReference type="PANTHER" id="PTHR24346">
    <property type="entry name" value="MAP/MICROTUBULE AFFINITY-REGULATING KINASE"/>
    <property type="match status" value="1"/>
</dbReference>
<dbReference type="SUPFAM" id="SSF56112">
    <property type="entry name" value="Protein kinase-like (PK-like)"/>
    <property type="match status" value="1"/>
</dbReference>
<name>A0A422N1A6_TRYRA</name>
<dbReference type="Gene3D" id="3.80.10.10">
    <property type="entry name" value="Ribonuclease Inhibitor"/>
    <property type="match status" value="1"/>
</dbReference>
<dbReference type="GeneID" id="40332235"/>
<keyword evidence="3" id="KW-0479">Metal-binding</keyword>
<feature type="domain" description="Protein kinase" evidence="6">
    <location>
        <begin position="281"/>
        <end position="539"/>
    </location>
</feature>
<feature type="compositionally biased region" description="Low complexity" evidence="5">
    <location>
        <begin position="30"/>
        <end position="45"/>
    </location>
</feature>
<dbReference type="InterPro" id="IPR000315">
    <property type="entry name" value="Znf_B-box"/>
</dbReference>
<dbReference type="OrthoDB" id="68483at2759"/>
<dbReference type="EMBL" id="MKGL01000401">
    <property type="protein sequence ID" value="RNE99229.1"/>
    <property type="molecule type" value="Genomic_DNA"/>
</dbReference>
<gene>
    <name evidence="8" type="ORF">TraAM80_08302</name>
</gene>
<protein>
    <recommendedName>
        <fullName evidence="10">Protein kinase</fullName>
    </recommendedName>
</protein>
<dbReference type="Gene3D" id="1.10.510.10">
    <property type="entry name" value="Transferase(Phosphotransferase) domain 1"/>
    <property type="match status" value="1"/>
</dbReference>
<keyword evidence="9" id="KW-1185">Reference proteome</keyword>
<comment type="caution">
    <text evidence="8">The sequence shown here is derived from an EMBL/GenBank/DDBJ whole genome shotgun (WGS) entry which is preliminary data.</text>
</comment>
<evidence type="ECO:0000256" key="5">
    <source>
        <dbReference type="SAM" id="MobiDB-lite"/>
    </source>
</evidence>
<dbReference type="CDD" id="cd14008">
    <property type="entry name" value="STKc_LKB1_CaMKK"/>
    <property type="match status" value="1"/>
</dbReference>
<evidence type="ECO:0000259" key="6">
    <source>
        <dbReference type="PROSITE" id="PS50011"/>
    </source>
</evidence>
<dbReference type="InterPro" id="IPR017441">
    <property type="entry name" value="Protein_kinase_ATP_BS"/>
</dbReference>
<keyword evidence="3" id="KW-0863">Zinc-finger</keyword>
<evidence type="ECO:0000256" key="3">
    <source>
        <dbReference type="PROSITE-ProRule" id="PRU00024"/>
    </source>
</evidence>
<evidence type="ECO:0000313" key="8">
    <source>
        <dbReference type="EMBL" id="RNE99229.1"/>
    </source>
</evidence>
<accession>A0A422N1A6</accession>
<dbReference type="InterPro" id="IPR011009">
    <property type="entry name" value="Kinase-like_dom_sf"/>
</dbReference>
<feature type="binding site" evidence="4">
    <location>
        <position position="310"/>
    </location>
    <ligand>
        <name>ATP</name>
        <dbReference type="ChEBI" id="CHEBI:30616"/>
    </ligand>
</feature>
<evidence type="ECO:0000256" key="1">
    <source>
        <dbReference type="ARBA" id="ARBA00022741"/>
    </source>
</evidence>
<dbReference type="PROSITE" id="PS00107">
    <property type="entry name" value="PROTEIN_KINASE_ATP"/>
    <property type="match status" value="1"/>
</dbReference>
<evidence type="ECO:0000313" key="9">
    <source>
        <dbReference type="Proteomes" id="UP000283634"/>
    </source>
</evidence>
<feature type="domain" description="B box-type" evidence="7">
    <location>
        <begin position="209"/>
        <end position="252"/>
    </location>
</feature>
<dbReference type="InterPro" id="IPR000719">
    <property type="entry name" value="Prot_kinase_dom"/>
</dbReference>
<reference evidence="8 9" key="1">
    <citation type="journal article" date="2018" name="BMC Genomics">
        <title>Genomic comparison of Trypanosoma conorhini and Trypanosoma rangeli to Trypanosoma cruzi strains of high and low virulence.</title>
        <authorList>
            <person name="Bradwell K.R."/>
            <person name="Koparde V.N."/>
            <person name="Matveyev A.V."/>
            <person name="Serrano M.G."/>
            <person name="Alves J.M."/>
            <person name="Parikh H."/>
            <person name="Huang B."/>
            <person name="Lee V."/>
            <person name="Espinosa-Alvarez O."/>
            <person name="Ortiz P.A."/>
            <person name="Costa-Martins A.G."/>
            <person name="Teixeira M.M."/>
            <person name="Buck G.A."/>
        </authorList>
    </citation>
    <scope>NUCLEOTIDE SEQUENCE [LARGE SCALE GENOMIC DNA]</scope>
    <source>
        <strain evidence="8 9">AM80</strain>
    </source>
</reference>
<dbReference type="PROSITE" id="PS50119">
    <property type="entry name" value="ZF_BBOX"/>
    <property type="match status" value="1"/>
</dbReference>
<evidence type="ECO:0000256" key="2">
    <source>
        <dbReference type="ARBA" id="ARBA00022840"/>
    </source>
</evidence>
<dbReference type="GO" id="GO:0004674">
    <property type="term" value="F:protein serine/threonine kinase activity"/>
    <property type="evidence" value="ECO:0007669"/>
    <property type="project" value="TreeGrafter"/>
</dbReference>
<dbReference type="PROSITE" id="PS50011">
    <property type="entry name" value="PROTEIN_KINASE_DOM"/>
    <property type="match status" value="1"/>
</dbReference>
<dbReference type="SMART" id="SM00220">
    <property type="entry name" value="S_TKc"/>
    <property type="match status" value="1"/>
</dbReference>
<feature type="region of interest" description="Disordered" evidence="5">
    <location>
        <begin position="101"/>
        <end position="121"/>
    </location>
</feature>
<dbReference type="GO" id="GO:0035556">
    <property type="term" value="P:intracellular signal transduction"/>
    <property type="evidence" value="ECO:0007669"/>
    <property type="project" value="TreeGrafter"/>
</dbReference>
<dbReference type="Pfam" id="PF00069">
    <property type="entry name" value="Pkinase"/>
    <property type="match status" value="1"/>
</dbReference>
<dbReference type="PANTHER" id="PTHR24346:SF77">
    <property type="entry name" value="SERINE THREONINE PROTEIN KINASE"/>
    <property type="match status" value="1"/>
</dbReference>
<feature type="region of interest" description="Disordered" evidence="5">
    <location>
        <begin position="25"/>
        <end position="46"/>
    </location>
</feature>
<dbReference type="GO" id="GO:0005524">
    <property type="term" value="F:ATP binding"/>
    <property type="evidence" value="ECO:0007669"/>
    <property type="project" value="UniProtKB-UniRule"/>
</dbReference>
<dbReference type="InterPro" id="IPR008271">
    <property type="entry name" value="Ser/Thr_kinase_AS"/>
</dbReference>
<dbReference type="GO" id="GO:0008270">
    <property type="term" value="F:zinc ion binding"/>
    <property type="evidence" value="ECO:0007669"/>
    <property type="project" value="UniProtKB-KW"/>
</dbReference>
<evidence type="ECO:0000259" key="7">
    <source>
        <dbReference type="PROSITE" id="PS50119"/>
    </source>
</evidence>
<evidence type="ECO:0000256" key="4">
    <source>
        <dbReference type="PROSITE-ProRule" id="PRU10141"/>
    </source>
</evidence>
<dbReference type="AlphaFoldDB" id="A0A422N1A6"/>
<dbReference type="GO" id="GO:0005737">
    <property type="term" value="C:cytoplasm"/>
    <property type="evidence" value="ECO:0007669"/>
    <property type="project" value="TreeGrafter"/>
</dbReference>
<dbReference type="RefSeq" id="XP_029235082.1">
    <property type="nucleotide sequence ID" value="XM_029385054.1"/>
</dbReference>